<evidence type="ECO:0000313" key="2">
    <source>
        <dbReference type="EMBL" id="EGP93267.1"/>
    </source>
</evidence>
<proteinExistence type="predicted"/>
<sequence length="84" mass="9778">MGYGGSYPFWEKNRADSASMDAMSARSDVMKERAEKEKYQKQLENVEKVILELKLLLDKEHDKGNIQSNLFELIKEKIEQAKVK</sequence>
<accession>F9CVG5</accession>
<dbReference type="EMBL" id="AFPU01000001">
    <property type="protein sequence ID" value="EGP93267.1"/>
    <property type="molecule type" value="Genomic_DNA"/>
</dbReference>
<reference evidence="2 3" key="1">
    <citation type="journal article" date="2011" name="J. Bacteriol.">
        <title>Genome Sequence of an Ammonia-Oxidizing Soil Archaeon, "Candidatus Nitrosoarchaeum koreensis" MY1.</title>
        <authorList>
            <person name="Kim B.K."/>
            <person name="Jung M.Y."/>
            <person name="Yu D.S."/>
            <person name="Park S.J."/>
            <person name="Oh T.K."/>
            <person name="Rhee S.K."/>
            <person name="Kim J.F."/>
        </authorList>
    </citation>
    <scope>NUCLEOTIDE SEQUENCE [LARGE SCALE GENOMIC DNA]</scope>
    <source>
        <strain evidence="2 3">MY1</strain>
    </source>
</reference>
<evidence type="ECO:0000313" key="3">
    <source>
        <dbReference type="Proteomes" id="UP000004440"/>
    </source>
</evidence>
<gene>
    <name evidence="2" type="ORF">MY1_0500</name>
</gene>
<keyword evidence="1" id="KW-0175">Coiled coil</keyword>
<dbReference type="AlphaFoldDB" id="F9CVG5"/>
<feature type="coiled-coil region" evidence="1">
    <location>
        <begin position="22"/>
        <end position="56"/>
    </location>
</feature>
<name>F9CVG5_9ARCH</name>
<comment type="caution">
    <text evidence="2">The sequence shown here is derived from an EMBL/GenBank/DDBJ whole genome shotgun (WGS) entry which is preliminary data.</text>
</comment>
<evidence type="ECO:0000256" key="1">
    <source>
        <dbReference type="SAM" id="Coils"/>
    </source>
</evidence>
<protein>
    <submittedName>
        <fullName evidence="2">Uncharacterized protein</fullName>
    </submittedName>
</protein>
<dbReference type="RefSeq" id="WP_007549973.1">
    <property type="nucleotide sequence ID" value="NZ_AFPU01000001.1"/>
</dbReference>
<dbReference type="Proteomes" id="UP000004440">
    <property type="component" value="Unassembled WGS sequence"/>
</dbReference>
<organism evidence="2 3">
    <name type="scientific">Nitrosarchaeum koreense MY1</name>
    <dbReference type="NCBI Taxonomy" id="1001994"/>
    <lineage>
        <taxon>Archaea</taxon>
        <taxon>Nitrososphaerota</taxon>
        <taxon>Nitrososphaeria</taxon>
        <taxon>Nitrosopumilales</taxon>
        <taxon>Nitrosopumilaceae</taxon>
        <taxon>Nitrosarchaeum</taxon>
    </lineage>
</organism>
<dbReference type="STRING" id="1001994.MY1_0500"/>
<keyword evidence="3" id="KW-1185">Reference proteome</keyword>